<keyword evidence="1" id="KW-0175">Coiled coil</keyword>
<keyword evidence="4" id="KW-1185">Reference proteome</keyword>
<gene>
    <name evidence="3" type="ORF">Esi_0073_0025</name>
</gene>
<keyword evidence="2" id="KW-0472">Membrane</keyword>
<dbReference type="InParanoid" id="D7G681"/>
<organism evidence="3 4">
    <name type="scientific">Ectocarpus siliculosus</name>
    <name type="common">Brown alga</name>
    <name type="synonym">Conferva siliculosa</name>
    <dbReference type="NCBI Taxonomy" id="2880"/>
    <lineage>
        <taxon>Eukaryota</taxon>
        <taxon>Sar</taxon>
        <taxon>Stramenopiles</taxon>
        <taxon>Ochrophyta</taxon>
        <taxon>PX clade</taxon>
        <taxon>Phaeophyceae</taxon>
        <taxon>Ectocarpales</taxon>
        <taxon>Ectocarpaceae</taxon>
        <taxon>Ectocarpus</taxon>
    </lineage>
</organism>
<evidence type="ECO:0000313" key="3">
    <source>
        <dbReference type="EMBL" id="CBJ27476.1"/>
    </source>
</evidence>
<protein>
    <submittedName>
        <fullName evidence="3">Uncharacterized protein</fullName>
    </submittedName>
</protein>
<proteinExistence type="predicted"/>
<keyword evidence="2" id="KW-1133">Transmembrane helix</keyword>
<feature type="transmembrane region" description="Helical" evidence="2">
    <location>
        <begin position="12"/>
        <end position="34"/>
    </location>
</feature>
<dbReference type="Proteomes" id="UP000002630">
    <property type="component" value="Linkage Group LG04"/>
</dbReference>
<dbReference type="EMBL" id="FN649729">
    <property type="protein sequence ID" value="CBJ27476.1"/>
    <property type="molecule type" value="Genomic_DNA"/>
</dbReference>
<reference evidence="3 4" key="1">
    <citation type="journal article" date="2010" name="Nature">
        <title>The Ectocarpus genome and the independent evolution of multicellularity in brown algae.</title>
        <authorList>
            <person name="Cock J.M."/>
            <person name="Sterck L."/>
            <person name="Rouze P."/>
            <person name="Scornet D."/>
            <person name="Allen A.E."/>
            <person name="Amoutzias G."/>
            <person name="Anthouard V."/>
            <person name="Artiguenave F."/>
            <person name="Aury J.M."/>
            <person name="Badger J.H."/>
            <person name="Beszteri B."/>
            <person name="Billiau K."/>
            <person name="Bonnet E."/>
            <person name="Bothwell J.H."/>
            <person name="Bowler C."/>
            <person name="Boyen C."/>
            <person name="Brownlee C."/>
            <person name="Carrano C.J."/>
            <person name="Charrier B."/>
            <person name="Cho G.Y."/>
            <person name="Coelho S.M."/>
            <person name="Collen J."/>
            <person name="Corre E."/>
            <person name="Da Silva C."/>
            <person name="Delage L."/>
            <person name="Delaroque N."/>
            <person name="Dittami S.M."/>
            <person name="Doulbeau S."/>
            <person name="Elias M."/>
            <person name="Farnham G."/>
            <person name="Gachon C.M."/>
            <person name="Gschloessl B."/>
            <person name="Heesch S."/>
            <person name="Jabbari K."/>
            <person name="Jubin C."/>
            <person name="Kawai H."/>
            <person name="Kimura K."/>
            <person name="Kloareg B."/>
            <person name="Kupper F.C."/>
            <person name="Lang D."/>
            <person name="Le Bail A."/>
            <person name="Leblanc C."/>
            <person name="Lerouge P."/>
            <person name="Lohr M."/>
            <person name="Lopez P.J."/>
            <person name="Martens C."/>
            <person name="Maumus F."/>
            <person name="Michel G."/>
            <person name="Miranda-Saavedra D."/>
            <person name="Morales J."/>
            <person name="Moreau H."/>
            <person name="Motomura T."/>
            <person name="Nagasato C."/>
            <person name="Napoli C.A."/>
            <person name="Nelson D.R."/>
            <person name="Nyvall-Collen P."/>
            <person name="Peters A.F."/>
            <person name="Pommier C."/>
            <person name="Potin P."/>
            <person name="Poulain J."/>
            <person name="Quesneville H."/>
            <person name="Read B."/>
            <person name="Rensing S.A."/>
            <person name="Ritter A."/>
            <person name="Rousvoal S."/>
            <person name="Samanta M."/>
            <person name="Samson G."/>
            <person name="Schroeder D.C."/>
            <person name="Segurens B."/>
            <person name="Strittmatter M."/>
            <person name="Tonon T."/>
            <person name="Tregear J.W."/>
            <person name="Valentin K."/>
            <person name="von Dassow P."/>
            <person name="Yamagishi T."/>
            <person name="Van de Peer Y."/>
            <person name="Wincker P."/>
        </authorList>
    </citation>
    <scope>NUCLEOTIDE SEQUENCE [LARGE SCALE GENOMIC DNA]</scope>
    <source>
        <strain evidence="4">Ec32 / CCAP1310/4</strain>
    </source>
</reference>
<dbReference type="AlphaFoldDB" id="D7G681"/>
<accession>D7G681</accession>
<evidence type="ECO:0000256" key="1">
    <source>
        <dbReference type="SAM" id="Coils"/>
    </source>
</evidence>
<sequence>MRLMHHVGERDGAAAMNIFFALVVVGGGFVMFAIRSKSFYLLKKQLVDFEESVNAQLNAQHAQLNAQHAQINARLETVATG</sequence>
<evidence type="ECO:0000313" key="4">
    <source>
        <dbReference type="Proteomes" id="UP000002630"/>
    </source>
</evidence>
<name>D7G681_ECTSI</name>
<feature type="coiled-coil region" evidence="1">
    <location>
        <begin position="47"/>
        <end position="74"/>
    </location>
</feature>
<dbReference type="EMBL" id="FN648960">
    <property type="protein sequence ID" value="CBJ27476.1"/>
    <property type="molecule type" value="Genomic_DNA"/>
</dbReference>
<keyword evidence="2" id="KW-0812">Transmembrane</keyword>
<evidence type="ECO:0000256" key="2">
    <source>
        <dbReference type="SAM" id="Phobius"/>
    </source>
</evidence>